<comment type="similarity">
    <text evidence="2">Belongs to the zinc-containing alcohol dehydrogenase family.</text>
</comment>
<dbReference type="GO" id="GO:0016616">
    <property type="term" value="F:oxidoreductase activity, acting on the CH-OH group of donors, NAD or NADP as acceptor"/>
    <property type="evidence" value="ECO:0007669"/>
    <property type="project" value="InterPro"/>
</dbReference>
<keyword evidence="5" id="KW-0560">Oxidoreductase</keyword>
<accession>A0A6J6IRJ7</accession>
<dbReference type="InterPro" id="IPR036291">
    <property type="entry name" value="NAD(P)-bd_dom_sf"/>
</dbReference>
<evidence type="ECO:0000256" key="2">
    <source>
        <dbReference type="ARBA" id="ARBA00008072"/>
    </source>
</evidence>
<gene>
    <name evidence="7" type="ORF">UFOPK2044_00122</name>
</gene>
<dbReference type="Pfam" id="PF00107">
    <property type="entry name" value="ADH_zinc_N"/>
    <property type="match status" value="1"/>
</dbReference>
<proteinExistence type="inferred from homology"/>
<dbReference type="InterPro" id="IPR011032">
    <property type="entry name" value="GroES-like_sf"/>
</dbReference>
<dbReference type="AlphaFoldDB" id="A0A6J6IRJ7"/>
<evidence type="ECO:0000259" key="6">
    <source>
        <dbReference type="SMART" id="SM00829"/>
    </source>
</evidence>
<evidence type="ECO:0000256" key="5">
    <source>
        <dbReference type="ARBA" id="ARBA00023002"/>
    </source>
</evidence>
<dbReference type="InterPro" id="IPR013149">
    <property type="entry name" value="ADH-like_C"/>
</dbReference>
<dbReference type="PROSITE" id="PS00059">
    <property type="entry name" value="ADH_ZINC"/>
    <property type="match status" value="1"/>
</dbReference>
<dbReference type="InterPro" id="IPR002328">
    <property type="entry name" value="ADH_Zn_CS"/>
</dbReference>
<dbReference type="PANTHER" id="PTHR43161">
    <property type="entry name" value="SORBITOL DEHYDROGENASE"/>
    <property type="match status" value="1"/>
</dbReference>
<organism evidence="7">
    <name type="scientific">freshwater metagenome</name>
    <dbReference type="NCBI Taxonomy" id="449393"/>
    <lineage>
        <taxon>unclassified sequences</taxon>
        <taxon>metagenomes</taxon>
        <taxon>ecological metagenomes</taxon>
    </lineage>
</organism>
<dbReference type="GO" id="GO:0008270">
    <property type="term" value="F:zinc ion binding"/>
    <property type="evidence" value="ECO:0007669"/>
    <property type="project" value="InterPro"/>
</dbReference>
<comment type="cofactor">
    <cofactor evidence="1">
        <name>Zn(2+)</name>
        <dbReference type="ChEBI" id="CHEBI:29105"/>
    </cofactor>
</comment>
<sequence>MSASAISTSMKASYLLAKGKIAVQDAVMPTLELDEVLVRVEAVGVCGSDVHYYQHGKIGPFVVEQPLILGHELSGTIAAVGSAIDSSRVGQRVAVEPQRPCAKCEQCLAGRYNLCPDMEFFATPPIDGAFSEYVKIQSKFAFEIPDHVSFEAAALIEPLSVCVWAAQRAEIKEGSRVLIAGAGPIGVIMAQVAKAFGATVVFITDISKDRREFALKFGATQALDPKVDSVENLGVDAFVDASGVAEAVYSGIKAVGPAGHVLLVGLGSDDITLPVSHIQNKEIWVTGVFRYANTWPTGIELVASGKVNLDVLVTHKFGLAQVEEALNAGKLPGSMKIIVQPNS</sequence>
<dbReference type="InterPro" id="IPR013154">
    <property type="entry name" value="ADH-like_N"/>
</dbReference>
<evidence type="ECO:0000256" key="4">
    <source>
        <dbReference type="ARBA" id="ARBA00022833"/>
    </source>
</evidence>
<evidence type="ECO:0000313" key="7">
    <source>
        <dbReference type="EMBL" id="CAB4626819.1"/>
    </source>
</evidence>
<name>A0A6J6IRJ7_9ZZZZ</name>
<protein>
    <submittedName>
        <fullName evidence="7">Unannotated protein</fullName>
    </submittedName>
</protein>
<reference evidence="7" key="1">
    <citation type="submission" date="2020-05" db="EMBL/GenBank/DDBJ databases">
        <authorList>
            <person name="Chiriac C."/>
            <person name="Salcher M."/>
            <person name="Ghai R."/>
            <person name="Kavagutti S V."/>
        </authorList>
    </citation>
    <scope>NUCLEOTIDE SEQUENCE</scope>
</reference>
<keyword evidence="4" id="KW-0862">Zinc</keyword>
<dbReference type="CDD" id="cd05285">
    <property type="entry name" value="sorbitol_DH"/>
    <property type="match status" value="1"/>
</dbReference>
<dbReference type="InterPro" id="IPR020843">
    <property type="entry name" value="ER"/>
</dbReference>
<dbReference type="Pfam" id="PF08240">
    <property type="entry name" value="ADH_N"/>
    <property type="match status" value="1"/>
</dbReference>
<keyword evidence="3" id="KW-0479">Metal-binding</keyword>
<dbReference type="InterPro" id="IPR045306">
    <property type="entry name" value="SDH-like"/>
</dbReference>
<dbReference type="EMBL" id="CAEZVO010000007">
    <property type="protein sequence ID" value="CAB4626819.1"/>
    <property type="molecule type" value="Genomic_DNA"/>
</dbReference>
<dbReference type="SUPFAM" id="SSF51735">
    <property type="entry name" value="NAD(P)-binding Rossmann-fold domains"/>
    <property type="match status" value="1"/>
</dbReference>
<dbReference type="Gene3D" id="3.90.180.10">
    <property type="entry name" value="Medium-chain alcohol dehydrogenases, catalytic domain"/>
    <property type="match status" value="1"/>
</dbReference>
<dbReference type="Gene3D" id="3.40.50.720">
    <property type="entry name" value="NAD(P)-binding Rossmann-like Domain"/>
    <property type="match status" value="1"/>
</dbReference>
<evidence type="ECO:0000256" key="3">
    <source>
        <dbReference type="ARBA" id="ARBA00022723"/>
    </source>
</evidence>
<dbReference type="SUPFAM" id="SSF50129">
    <property type="entry name" value="GroES-like"/>
    <property type="match status" value="1"/>
</dbReference>
<evidence type="ECO:0000256" key="1">
    <source>
        <dbReference type="ARBA" id="ARBA00001947"/>
    </source>
</evidence>
<dbReference type="PANTHER" id="PTHR43161:SF9">
    <property type="entry name" value="SORBITOL DEHYDROGENASE"/>
    <property type="match status" value="1"/>
</dbReference>
<dbReference type="SMART" id="SM00829">
    <property type="entry name" value="PKS_ER"/>
    <property type="match status" value="1"/>
</dbReference>
<feature type="domain" description="Enoyl reductase (ER)" evidence="6">
    <location>
        <begin position="19"/>
        <end position="339"/>
    </location>
</feature>